<sequence length="316" mass="36008">METESKTAAAAPPLAKYLASNEKKVRDKAIKNLSQFLSDASSDALPKQEMAKLWKGIFYCFWMSDKPLIQQALAAELAELILTITTTTASLRFLRGFWEATVREWNGIDRLRIDKYYMLVRRFVNASFRLLIRAEWEQSTIDEYNHILMDQGGPLCSDDMRVPTSLAYHLADIYIEELDKALGNENQVLPAPLSPLLHPFFTLAARTQSNTTYQRIKTALFEPLISSLESRKDEPPSAKRIRLAEPDEQTYLNLIANACMRKPKQEGKLEPLTLKSKLLRVVFETASQPDTRDSNRRKLYALWKANADDADDGDSD</sequence>
<evidence type="ECO:0000313" key="2">
    <source>
        <dbReference type="Proteomes" id="UP000308600"/>
    </source>
</evidence>
<name>A0ACD3BI65_9AGAR</name>
<gene>
    <name evidence="1" type="ORF">BDN72DRAFT_884883</name>
</gene>
<organism evidence="1 2">
    <name type="scientific">Pluteus cervinus</name>
    <dbReference type="NCBI Taxonomy" id="181527"/>
    <lineage>
        <taxon>Eukaryota</taxon>
        <taxon>Fungi</taxon>
        <taxon>Dikarya</taxon>
        <taxon>Basidiomycota</taxon>
        <taxon>Agaricomycotina</taxon>
        <taxon>Agaricomycetes</taxon>
        <taxon>Agaricomycetidae</taxon>
        <taxon>Agaricales</taxon>
        <taxon>Pluteineae</taxon>
        <taxon>Pluteaceae</taxon>
        <taxon>Pluteus</taxon>
    </lineage>
</organism>
<accession>A0ACD3BI65</accession>
<evidence type="ECO:0000313" key="1">
    <source>
        <dbReference type="EMBL" id="TFK77367.1"/>
    </source>
</evidence>
<dbReference type="Proteomes" id="UP000308600">
    <property type="component" value="Unassembled WGS sequence"/>
</dbReference>
<protein>
    <submittedName>
        <fullName evidence="1">Nop52-domain-containing protein</fullName>
    </submittedName>
</protein>
<dbReference type="EMBL" id="ML208259">
    <property type="protein sequence ID" value="TFK77367.1"/>
    <property type="molecule type" value="Genomic_DNA"/>
</dbReference>
<proteinExistence type="predicted"/>
<keyword evidence="2" id="KW-1185">Reference proteome</keyword>
<reference evidence="1 2" key="1">
    <citation type="journal article" date="2019" name="Nat. Ecol. Evol.">
        <title>Megaphylogeny resolves global patterns of mushroom evolution.</title>
        <authorList>
            <person name="Varga T."/>
            <person name="Krizsan K."/>
            <person name="Foldi C."/>
            <person name="Dima B."/>
            <person name="Sanchez-Garcia M."/>
            <person name="Sanchez-Ramirez S."/>
            <person name="Szollosi G.J."/>
            <person name="Szarkandi J.G."/>
            <person name="Papp V."/>
            <person name="Albert L."/>
            <person name="Andreopoulos W."/>
            <person name="Angelini C."/>
            <person name="Antonin V."/>
            <person name="Barry K.W."/>
            <person name="Bougher N.L."/>
            <person name="Buchanan P."/>
            <person name="Buyck B."/>
            <person name="Bense V."/>
            <person name="Catcheside P."/>
            <person name="Chovatia M."/>
            <person name="Cooper J."/>
            <person name="Damon W."/>
            <person name="Desjardin D."/>
            <person name="Finy P."/>
            <person name="Geml J."/>
            <person name="Haridas S."/>
            <person name="Hughes K."/>
            <person name="Justo A."/>
            <person name="Karasinski D."/>
            <person name="Kautmanova I."/>
            <person name="Kiss B."/>
            <person name="Kocsube S."/>
            <person name="Kotiranta H."/>
            <person name="LaButti K.M."/>
            <person name="Lechner B.E."/>
            <person name="Liimatainen K."/>
            <person name="Lipzen A."/>
            <person name="Lukacs Z."/>
            <person name="Mihaltcheva S."/>
            <person name="Morgado L.N."/>
            <person name="Niskanen T."/>
            <person name="Noordeloos M.E."/>
            <person name="Ohm R.A."/>
            <person name="Ortiz-Santana B."/>
            <person name="Ovrebo C."/>
            <person name="Racz N."/>
            <person name="Riley R."/>
            <person name="Savchenko A."/>
            <person name="Shiryaev A."/>
            <person name="Soop K."/>
            <person name="Spirin V."/>
            <person name="Szebenyi C."/>
            <person name="Tomsovsky M."/>
            <person name="Tulloss R.E."/>
            <person name="Uehling J."/>
            <person name="Grigoriev I.V."/>
            <person name="Vagvolgyi C."/>
            <person name="Papp T."/>
            <person name="Martin F.M."/>
            <person name="Miettinen O."/>
            <person name="Hibbett D.S."/>
            <person name="Nagy L.G."/>
        </authorList>
    </citation>
    <scope>NUCLEOTIDE SEQUENCE [LARGE SCALE GENOMIC DNA]</scope>
    <source>
        <strain evidence="1 2">NL-1719</strain>
    </source>
</reference>